<organism evidence="2 3">
    <name type="scientific">Ophiobolus disseminans</name>
    <dbReference type="NCBI Taxonomy" id="1469910"/>
    <lineage>
        <taxon>Eukaryota</taxon>
        <taxon>Fungi</taxon>
        <taxon>Dikarya</taxon>
        <taxon>Ascomycota</taxon>
        <taxon>Pezizomycotina</taxon>
        <taxon>Dothideomycetes</taxon>
        <taxon>Pleosporomycetidae</taxon>
        <taxon>Pleosporales</taxon>
        <taxon>Pleosporineae</taxon>
        <taxon>Phaeosphaeriaceae</taxon>
        <taxon>Ophiobolus</taxon>
    </lineage>
</organism>
<evidence type="ECO:0008006" key="4">
    <source>
        <dbReference type="Google" id="ProtNLM"/>
    </source>
</evidence>
<keyword evidence="3" id="KW-1185">Reference proteome</keyword>
<evidence type="ECO:0000313" key="2">
    <source>
        <dbReference type="EMBL" id="KAF2821783.1"/>
    </source>
</evidence>
<dbReference type="Proteomes" id="UP000799424">
    <property type="component" value="Unassembled WGS sequence"/>
</dbReference>
<name>A0A6A6ZLY3_9PLEO</name>
<feature type="chain" id="PRO_5025662455" description="MARVEL domain-containing protein" evidence="1">
    <location>
        <begin position="25"/>
        <end position="78"/>
    </location>
</feature>
<feature type="non-terminal residue" evidence="2">
    <location>
        <position position="1"/>
    </location>
</feature>
<evidence type="ECO:0000256" key="1">
    <source>
        <dbReference type="SAM" id="SignalP"/>
    </source>
</evidence>
<dbReference type="EMBL" id="MU006236">
    <property type="protein sequence ID" value="KAF2821783.1"/>
    <property type="molecule type" value="Genomic_DNA"/>
</dbReference>
<reference evidence="2" key="1">
    <citation type="journal article" date="2020" name="Stud. Mycol.">
        <title>101 Dothideomycetes genomes: a test case for predicting lifestyles and emergence of pathogens.</title>
        <authorList>
            <person name="Haridas S."/>
            <person name="Albert R."/>
            <person name="Binder M."/>
            <person name="Bloem J."/>
            <person name="Labutti K."/>
            <person name="Salamov A."/>
            <person name="Andreopoulos B."/>
            <person name="Baker S."/>
            <person name="Barry K."/>
            <person name="Bills G."/>
            <person name="Bluhm B."/>
            <person name="Cannon C."/>
            <person name="Castanera R."/>
            <person name="Culley D."/>
            <person name="Daum C."/>
            <person name="Ezra D."/>
            <person name="Gonzalez J."/>
            <person name="Henrissat B."/>
            <person name="Kuo A."/>
            <person name="Liang C."/>
            <person name="Lipzen A."/>
            <person name="Lutzoni F."/>
            <person name="Magnuson J."/>
            <person name="Mondo S."/>
            <person name="Nolan M."/>
            <person name="Ohm R."/>
            <person name="Pangilinan J."/>
            <person name="Park H.-J."/>
            <person name="Ramirez L."/>
            <person name="Alfaro M."/>
            <person name="Sun H."/>
            <person name="Tritt A."/>
            <person name="Yoshinaga Y."/>
            <person name="Zwiers L.-H."/>
            <person name="Turgeon B."/>
            <person name="Goodwin S."/>
            <person name="Spatafora J."/>
            <person name="Crous P."/>
            <person name="Grigoriev I."/>
        </authorList>
    </citation>
    <scope>NUCLEOTIDE SEQUENCE</scope>
    <source>
        <strain evidence="2">CBS 113818</strain>
    </source>
</reference>
<evidence type="ECO:0000313" key="3">
    <source>
        <dbReference type="Proteomes" id="UP000799424"/>
    </source>
</evidence>
<keyword evidence="1" id="KW-0732">Signal</keyword>
<dbReference type="OrthoDB" id="2117453at2759"/>
<protein>
    <recommendedName>
        <fullName evidence="4">MARVEL domain-containing protein</fullName>
    </recommendedName>
</protein>
<accession>A0A6A6ZLY3</accession>
<dbReference type="AlphaFoldDB" id="A0A6A6ZLY3"/>
<gene>
    <name evidence="2" type="ORF">CC86DRAFT_301900</name>
</gene>
<sequence>VGYMFVAAEMVALLSWLAGWVAVAVNTKDACSQGFRSCKALLVTKFMGTVEWLLFMATANMDSSLVWKGRRQSRTFTV</sequence>
<feature type="signal peptide" evidence="1">
    <location>
        <begin position="1"/>
        <end position="24"/>
    </location>
</feature>
<proteinExistence type="predicted"/>